<dbReference type="EMBL" id="LR796398">
    <property type="protein sequence ID" value="CAB4141891.1"/>
    <property type="molecule type" value="Genomic_DNA"/>
</dbReference>
<proteinExistence type="predicted"/>
<gene>
    <name evidence="1" type="ORF">UFOVP422_42</name>
</gene>
<accession>A0A6J5M6Y1</accession>
<evidence type="ECO:0000313" key="1">
    <source>
        <dbReference type="EMBL" id="CAB4141891.1"/>
    </source>
</evidence>
<sequence>MAFNNNTRGTRTTYFTVAEGKVRVRLKEATEGSVARQNKKGEIVHEFVYDEFTGRVAAITVDEASFGTQWRIDFEDNGERYTLNMMYDSSAAQKLLNVLLAPELDVTKPVTLRPYNFTNDKGKQIVGVTVLQNGSKLAPAYGTHAYPIDGRPEMPELEVVKFKGKDQYDSTKRLEFLAEQVATRLRPKLTAQIAQPVESVPTVDEGGSDELPF</sequence>
<protein>
    <submittedName>
        <fullName evidence="1">Uncharacterized protein</fullName>
    </submittedName>
</protein>
<reference evidence="1" key="1">
    <citation type="submission" date="2020-04" db="EMBL/GenBank/DDBJ databases">
        <authorList>
            <person name="Chiriac C."/>
            <person name="Salcher M."/>
            <person name="Ghai R."/>
            <person name="Kavagutti S V."/>
        </authorList>
    </citation>
    <scope>NUCLEOTIDE SEQUENCE</scope>
</reference>
<name>A0A6J5M6Y1_9CAUD</name>
<organism evidence="1">
    <name type="scientific">uncultured Caudovirales phage</name>
    <dbReference type="NCBI Taxonomy" id="2100421"/>
    <lineage>
        <taxon>Viruses</taxon>
        <taxon>Duplodnaviria</taxon>
        <taxon>Heunggongvirae</taxon>
        <taxon>Uroviricota</taxon>
        <taxon>Caudoviricetes</taxon>
        <taxon>Peduoviridae</taxon>
        <taxon>Maltschvirus</taxon>
        <taxon>Maltschvirus maltsch</taxon>
    </lineage>
</organism>